<keyword evidence="2" id="KW-1185">Reference proteome</keyword>
<evidence type="ECO:0000313" key="2">
    <source>
        <dbReference type="Proteomes" id="UP000292547"/>
    </source>
</evidence>
<name>A0A4P6U1J0_STRSO</name>
<keyword evidence="1" id="KW-0436">Ligase</keyword>
<organism evidence="1 2">
    <name type="scientific">Streptomyces seoulensis</name>
    <dbReference type="NCBI Taxonomy" id="73044"/>
    <lineage>
        <taxon>Bacteria</taxon>
        <taxon>Bacillati</taxon>
        <taxon>Actinomycetota</taxon>
        <taxon>Actinomycetes</taxon>
        <taxon>Kitasatosporales</taxon>
        <taxon>Streptomycetaceae</taxon>
        <taxon>Streptomyces</taxon>
    </lineage>
</organism>
<dbReference type="SUPFAM" id="SSF55144">
    <property type="entry name" value="LigT-like"/>
    <property type="match status" value="1"/>
</dbReference>
<evidence type="ECO:0000313" key="1">
    <source>
        <dbReference type="EMBL" id="QBJ93965.1"/>
    </source>
</evidence>
<sequence length="170" mass="18633">MELLPDEATEERVRRVWGRLAELGMPSLAGHRHPTNRPHLTLTTASELPWDARPSLTEALSVLPLPLRLAGTLRFEGRTSTLAWGVVPEAGLAALQRQVWELLPGAGNPLFEPENWVPHLSLGRTRSGPGSWPTELLPAELSDPWEGAFVSARSYDSELRTVEGLAQPPA</sequence>
<dbReference type="InterPro" id="IPR009097">
    <property type="entry name" value="Cyclic_Pdiesterase"/>
</dbReference>
<dbReference type="EMBL" id="CP032229">
    <property type="protein sequence ID" value="QBJ93965.1"/>
    <property type="molecule type" value="Genomic_DNA"/>
</dbReference>
<proteinExistence type="predicted"/>
<dbReference type="Pfam" id="PF13563">
    <property type="entry name" value="2_5_RNA_ligase2"/>
    <property type="match status" value="1"/>
</dbReference>
<dbReference type="STRING" id="73044.GCA_000725795_01952"/>
<dbReference type="Proteomes" id="UP000292547">
    <property type="component" value="Chromosome"/>
</dbReference>
<dbReference type="KEGG" id="sseo:D0Z67_02730"/>
<reference evidence="1 2" key="1">
    <citation type="submission" date="2018-08" db="EMBL/GenBank/DDBJ databases">
        <title>The complete genome sequence of Streptomyces seoulensis, a pioneer strain for nickel superoxide dismutase discovery.</title>
        <authorList>
            <person name="Shin J."/>
            <person name="Lee J.-S."/>
            <person name="Lee E.-J."/>
            <person name="Youn H.-D."/>
        </authorList>
    </citation>
    <scope>NUCLEOTIDE SEQUENCE [LARGE SCALE GENOMIC DNA]</scope>
    <source>
        <strain evidence="1 2">KCTC 9819</strain>
    </source>
</reference>
<dbReference type="AlphaFoldDB" id="A0A4P6U1J0"/>
<dbReference type="Gene3D" id="3.90.1140.10">
    <property type="entry name" value="Cyclic phosphodiesterase"/>
    <property type="match status" value="1"/>
</dbReference>
<accession>A0A4P6U1J0</accession>
<dbReference type="GO" id="GO:0016874">
    <property type="term" value="F:ligase activity"/>
    <property type="evidence" value="ECO:0007669"/>
    <property type="project" value="UniProtKB-KW"/>
</dbReference>
<gene>
    <name evidence="1" type="ORF">D0Z67_02730</name>
</gene>
<dbReference type="OrthoDB" id="3397424at2"/>
<protein>
    <submittedName>
        <fullName evidence="1">2'-5' RNA ligase family protein</fullName>
    </submittedName>
</protein>